<protein>
    <recommendedName>
        <fullName evidence="5">Lipoprotein</fullName>
    </recommendedName>
</protein>
<proteinExistence type="predicted"/>
<dbReference type="AlphaFoldDB" id="A0A7G8PS71"/>
<feature type="region of interest" description="Disordered" evidence="1">
    <location>
        <begin position="235"/>
        <end position="255"/>
    </location>
</feature>
<evidence type="ECO:0000256" key="2">
    <source>
        <dbReference type="SAM" id="SignalP"/>
    </source>
</evidence>
<dbReference type="EMBL" id="CP052909">
    <property type="protein sequence ID" value="QNJ97187.1"/>
    <property type="molecule type" value="Genomic_DNA"/>
</dbReference>
<feature type="chain" id="PRO_5028928102" description="Lipoprotein" evidence="2">
    <location>
        <begin position="21"/>
        <end position="255"/>
    </location>
</feature>
<sequence>MRTLKTLLLFFFFVATLSCSKDDGPGTQAEQFANFNSQICNTVQGPDALYWDYAHGLPIPLAEPPLIANPGAQFIHSQYPALGFTMPQGYTATEVLDQQTATIGVNVIRNDNAAVWRYVPTSTFPGPVAINDLMAFEINQIMAFHGFSGNPQVLCTTTKTTNNGDLITTFGARLIQFDNTTALVWANSHVSQSLNVTFMAASVSSGPTAEFDALVFETFLPISWQLLVGPERIQDSDLDGVPDEQDNFPFDPNRQ</sequence>
<evidence type="ECO:0000256" key="1">
    <source>
        <dbReference type="SAM" id="MobiDB-lite"/>
    </source>
</evidence>
<evidence type="ECO:0000313" key="3">
    <source>
        <dbReference type="EMBL" id="QNJ97187.1"/>
    </source>
</evidence>
<keyword evidence="4" id="KW-1185">Reference proteome</keyword>
<name>A0A7G8PS71_9FLAO</name>
<dbReference type="PROSITE" id="PS51257">
    <property type="entry name" value="PROKAR_LIPOPROTEIN"/>
    <property type="match status" value="1"/>
</dbReference>
<feature type="compositionally biased region" description="Acidic residues" evidence="1">
    <location>
        <begin position="236"/>
        <end position="246"/>
    </location>
</feature>
<organism evidence="3 4">
    <name type="scientific">Constantimarinum furrinae</name>
    <dbReference type="NCBI Taxonomy" id="2562285"/>
    <lineage>
        <taxon>Bacteria</taxon>
        <taxon>Pseudomonadati</taxon>
        <taxon>Bacteroidota</taxon>
        <taxon>Flavobacteriia</taxon>
        <taxon>Flavobacteriales</taxon>
        <taxon>Flavobacteriaceae</taxon>
        <taxon>Altibacter/Constantimarinum group</taxon>
        <taxon>Constantimarinum</taxon>
    </lineage>
</organism>
<gene>
    <name evidence="3" type="ORF">ALE3EI_0609</name>
</gene>
<feature type="signal peptide" evidence="2">
    <location>
        <begin position="1"/>
        <end position="20"/>
    </location>
</feature>
<dbReference type="Proteomes" id="UP000515514">
    <property type="component" value="Chromosome"/>
</dbReference>
<evidence type="ECO:0000313" key="4">
    <source>
        <dbReference type="Proteomes" id="UP000515514"/>
    </source>
</evidence>
<reference evidence="3 4" key="1">
    <citation type="submission" date="2020-04" db="EMBL/GenBank/DDBJ databases">
        <title>Genome sequence of Altibacter aquimarinus strain ALE3EI.</title>
        <authorList>
            <person name="Oh H.-M."/>
            <person name="Jang D."/>
        </authorList>
    </citation>
    <scope>NUCLEOTIDE SEQUENCE [LARGE SCALE GENOMIC DNA]</scope>
    <source>
        <strain evidence="3 4">ALE3EI</strain>
    </source>
</reference>
<evidence type="ECO:0008006" key="5">
    <source>
        <dbReference type="Google" id="ProtNLM"/>
    </source>
</evidence>
<dbReference type="RefSeq" id="WP_186990736.1">
    <property type="nucleotide sequence ID" value="NZ_CP052909.1"/>
</dbReference>
<dbReference type="KEGG" id="alti:ALE3EI_0609"/>
<accession>A0A7G8PS71</accession>
<keyword evidence="2" id="KW-0732">Signal</keyword>